<organism evidence="3">
    <name type="scientific">Candidatus Methanomethylicus mesodigestus</name>
    <dbReference type="NCBI Taxonomy" id="1867258"/>
    <lineage>
        <taxon>Archaea</taxon>
        <taxon>Thermoproteota</taxon>
        <taxon>Methanosuratincolia</taxon>
        <taxon>Candidatus Methanomethylicales</taxon>
        <taxon>Candidatus Methanomethylicaceae</taxon>
        <taxon>Candidatus Methanomethylicus</taxon>
    </lineage>
</organism>
<comment type="caution">
    <text evidence="3">The sequence shown here is derived from an EMBL/GenBank/DDBJ whole genome shotgun (WGS) entry which is preliminary data.</text>
</comment>
<dbReference type="EMBL" id="DSTX01000006">
    <property type="protein sequence ID" value="HFK20494.1"/>
    <property type="molecule type" value="Genomic_DNA"/>
</dbReference>
<name>A0A7C3IXG4_9CREN</name>
<dbReference type="GO" id="GO:0008137">
    <property type="term" value="F:NADH dehydrogenase (ubiquinone) activity"/>
    <property type="evidence" value="ECO:0007669"/>
    <property type="project" value="InterPro"/>
</dbReference>
<comment type="similarity">
    <text evidence="1">Belongs to the complex I 30 kDa subunit family.</text>
</comment>
<protein>
    <submittedName>
        <fullName evidence="3">NADH-quinone oxidoreductase subunit C</fullName>
    </submittedName>
</protein>
<accession>A0A7C3IXG4</accession>
<dbReference type="Gene3D" id="3.30.460.80">
    <property type="entry name" value="NADH:ubiquinone oxidoreductase, 30kDa subunit"/>
    <property type="match status" value="1"/>
</dbReference>
<sequence length="153" mass="17073">MMDSSVDSIVMEMKGIKGVIDAKVICERRAQITVSAEVYHSVVETFQKKGFAHIAAMTCIDSGENLELLLQIGRRAIVTVKVILPAQTPSIDSVSDILPPASFHEREIHDLFGVEFRNCPDSSRLMLPEDWPKGVFPLRKSFQPETPAPLRRP</sequence>
<evidence type="ECO:0000256" key="1">
    <source>
        <dbReference type="ARBA" id="ARBA00007569"/>
    </source>
</evidence>
<dbReference type="InterPro" id="IPR037232">
    <property type="entry name" value="NADH_quin_OxRdtase_su_C/D-like"/>
</dbReference>
<feature type="domain" description="NADH:ubiquinone oxidoreductase 30kDa subunit" evidence="2">
    <location>
        <begin position="32"/>
        <end position="145"/>
    </location>
</feature>
<dbReference type="PANTHER" id="PTHR10884">
    <property type="entry name" value="NADH DEHYDROGENASE UBIQUINONE IRON-SULFUR PROTEIN 3"/>
    <property type="match status" value="1"/>
</dbReference>
<evidence type="ECO:0000259" key="2">
    <source>
        <dbReference type="Pfam" id="PF00329"/>
    </source>
</evidence>
<dbReference type="AlphaFoldDB" id="A0A7C3IXG4"/>
<gene>
    <name evidence="3" type="ORF">ENS19_04345</name>
</gene>
<dbReference type="Pfam" id="PF00329">
    <property type="entry name" value="Complex1_30kDa"/>
    <property type="match status" value="1"/>
</dbReference>
<proteinExistence type="inferred from homology"/>
<dbReference type="PANTHER" id="PTHR10884:SF14">
    <property type="entry name" value="NADH DEHYDROGENASE [UBIQUINONE] IRON-SULFUR PROTEIN 3, MITOCHONDRIAL"/>
    <property type="match status" value="1"/>
</dbReference>
<evidence type="ECO:0000313" key="3">
    <source>
        <dbReference type="EMBL" id="HFK20494.1"/>
    </source>
</evidence>
<reference evidence="3" key="1">
    <citation type="journal article" date="2020" name="mSystems">
        <title>Genome- and Community-Level Interaction Insights into Carbon Utilization and Element Cycling Functions of Hydrothermarchaeota in Hydrothermal Sediment.</title>
        <authorList>
            <person name="Zhou Z."/>
            <person name="Liu Y."/>
            <person name="Xu W."/>
            <person name="Pan J."/>
            <person name="Luo Z.H."/>
            <person name="Li M."/>
        </authorList>
    </citation>
    <scope>NUCLEOTIDE SEQUENCE [LARGE SCALE GENOMIC DNA]</scope>
    <source>
        <strain evidence="3">SpSt-468</strain>
    </source>
</reference>
<dbReference type="SUPFAM" id="SSF143243">
    <property type="entry name" value="Nqo5-like"/>
    <property type="match status" value="1"/>
</dbReference>
<dbReference type="InterPro" id="IPR001268">
    <property type="entry name" value="NADH_UbQ_OxRdtase_30kDa_su"/>
</dbReference>